<evidence type="ECO:0000256" key="9">
    <source>
        <dbReference type="PROSITE-ProRule" id="PRU00277"/>
    </source>
</evidence>
<dbReference type="Proteomes" id="UP000541352">
    <property type="component" value="Unassembled WGS sequence"/>
</dbReference>
<dbReference type="PANTHER" id="PTHR47861:SF3">
    <property type="entry name" value="FKBP-TYPE PEPTIDYL-PROLYL CIS-TRANS ISOMERASE SLYD"/>
    <property type="match status" value="1"/>
</dbReference>
<dbReference type="PROSITE" id="PS50059">
    <property type="entry name" value="FKBP_PPIASE"/>
    <property type="match status" value="1"/>
</dbReference>
<dbReference type="GO" id="GO:0042026">
    <property type="term" value="P:protein refolding"/>
    <property type="evidence" value="ECO:0007669"/>
    <property type="project" value="UniProtKB-ARBA"/>
</dbReference>
<sequence length="170" mass="18946">MKIAANQVVALAYELSIMNDTDEWQMVETVGEDQPMYFIQGMSGLPESFEDKINGLAVGESFDFTLSPEEGYGDYDMEAVAELPIDIFKVDGEVQEDMLQVGNMIPMTNEDGHRLMGQVVEVNREFVLMDFNHPLAGRKMHFKGSVINVRPATAEELDHGHVHGEGGVEH</sequence>
<dbReference type="GO" id="GO:0005737">
    <property type="term" value="C:cytoplasm"/>
    <property type="evidence" value="ECO:0007669"/>
    <property type="project" value="UniProtKB-SubCell"/>
</dbReference>
<dbReference type="Gene3D" id="3.10.50.40">
    <property type="match status" value="1"/>
</dbReference>
<evidence type="ECO:0000256" key="10">
    <source>
        <dbReference type="RuleBase" id="RU003915"/>
    </source>
</evidence>
<protein>
    <recommendedName>
        <fullName evidence="10">Peptidyl-prolyl cis-trans isomerase</fullName>
        <ecNumber evidence="10">5.2.1.8</ecNumber>
    </recommendedName>
</protein>
<dbReference type="InterPro" id="IPR001179">
    <property type="entry name" value="PPIase_FKBP_dom"/>
</dbReference>
<dbReference type="AlphaFoldDB" id="A0A7W6ENN6"/>
<evidence type="ECO:0000259" key="11">
    <source>
        <dbReference type="PROSITE" id="PS50059"/>
    </source>
</evidence>
<evidence type="ECO:0000256" key="7">
    <source>
        <dbReference type="ARBA" id="ARBA00023235"/>
    </source>
</evidence>
<dbReference type="EC" id="5.2.1.8" evidence="10"/>
<feature type="domain" description="PPIase FKBP-type" evidence="11">
    <location>
        <begin position="6"/>
        <end position="84"/>
    </location>
</feature>
<evidence type="ECO:0000256" key="2">
    <source>
        <dbReference type="ARBA" id="ARBA00004496"/>
    </source>
</evidence>
<dbReference type="PANTHER" id="PTHR47861">
    <property type="entry name" value="FKBP-TYPE PEPTIDYL-PROLYL CIS-TRANS ISOMERASE SLYD"/>
    <property type="match status" value="1"/>
</dbReference>
<evidence type="ECO:0000256" key="5">
    <source>
        <dbReference type="ARBA" id="ARBA00023110"/>
    </source>
</evidence>
<keyword evidence="4" id="KW-0963">Cytoplasm</keyword>
<evidence type="ECO:0000313" key="13">
    <source>
        <dbReference type="Proteomes" id="UP000541352"/>
    </source>
</evidence>
<evidence type="ECO:0000256" key="6">
    <source>
        <dbReference type="ARBA" id="ARBA00023186"/>
    </source>
</evidence>
<dbReference type="SUPFAM" id="SSF54534">
    <property type="entry name" value="FKBP-like"/>
    <property type="match status" value="1"/>
</dbReference>
<dbReference type="RefSeq" id="WP_183971544.1">
    <property type="nucleotide sequence ID" value="NZ_JACIBY010000001.1"/>
</dbReference>
<dbReference type="EMBL" id="JACIBY010000001">
    <property type="protein sequence ID" value="MBB3836775.1"/>
    <property type="molecule type" value="Genomic_DNA"/>
</dbReference>
<organism evidence="12 13">
    <name type="scientific">Runella defluvii</name>
    <dbReference type="NCBI Taxonomy" id="370973"/>
    <lineage>
        <taxon>Bacteria</taxon>
        <taxon>Pseudomonadati</taxon>
        <taxon>Bacteroidota</taxon>
        <taxon>Cytophagia</taxon>
        <taxon>Cytophagales</taxon>
        <taxon>Spirosomataceae</taxon>
        <taxon>Runella</taxon>
    </lineage>
</organism>
<gene>
    <name evidence="12" type="ORF">FHS57_000757</name>
</gene>
<keyword evidence="5 9" id="KW-0697">Rotamase</keyword>
<proteinExistence type="inferred from homology"/>
<evidence type="ECO:0000256" key="1">
    <source>
        <dbReference type="ARBA" id="ARBA00000971"/>
    </source>
</evidence>
<comment type="subcellular location">
    <subcellularLocation>
        <location evidence="2">Cytoplasm</location>
    </subcellularLocation>
</comment>
<comment type="caution">
    <text evidence="12">The sequence shown here is derived from an EMBL/GenBank/DDBJ whole genome shotgun (WGS) entry which is preliminary data.</text>
</comment>
<dbReference type="GO" id="GO:0003755">
    <property type="term" value="F:peptidyl-prolyl cis-trans isomerase activity"/>
    <property type="evidence" value="ECO:0007669"/>
    <property type="project" value="UniProtKB-UniRule"/>
</dbReference>
<evidence type="ECO:0000256" key="4">
    <source>
        <dbReference type="ARBA" id="ARBA00022490"/>
    </source>
</evidence>
<reference evidence="12 13" key="1">
    <citation type="submission" date="2020-08" db="EMBL/GenBank/DDBJ databases">
        <title>Genomic Encyclopedia of Type Strains, Phase IV (KMG-IV): sequencing the most valuable type-strain genomes for metagenomic binning, comparative biology and taxonomic classification.</title>
        <authorList>
            <person name="Goeker M."/>
        </authorList>
    </citation>
    <scope>NUCLEOTIDE SEQUENCE [LARGE SCALE GENOMIC DNA]</scope>
    <source>
        <strain evidence="12 13">DSM 17976</strain>
    </source>
</reference>
<dbReference type="Pfam" id="PF00254">
    <property type="entry name" value="FKBP_C"/>
    <property type="match status" value="1"/>
</dbReference>
<comment type="catalytic activity">
    <reaction evidence="1 9 10">
        <text>[protein]-peptidylproline (omega=180) = [protein]-peptidylproline (omega=0)</text>
        <dbReference type="Rhea" id="RHEA:16237"/>
        <dbReference type="Rhea" id="RHEA-COMP:10747"/>
        <dbReference type="Rhea" id="RHEA-COMP:10748"/>
        <dbReference type="ChEBI" id="CHEBI:83833"/>
        <dbReference type="ChEBI" id="CHEBI:83834"/>
        <dbReference type="EC" id="5.2.1.8"/>
    </reaction>
</comment>
<comment type="function">
    <text evidence="8">Also involved in hydrogenase metallocenter assembly, probably by participating in the nickel insertion step. This function in hydrogenase biosynthesis requires chaperone activity and the presence of the metal-binding domain, but not PPIase activity.</text>
</comment>
<accession>A0A7W6ENN6</accession>
<name>A0A7W6ENN6_9BACT</name>
<evidence type="ECO:0000313" key="12">
    <source>
        <dbReference type="EMBL" id="MBB3836775.1"/>
    </source>
</evidence>
<keyword evidence="13" id="KW-1185">Reference proteome</keyword>
<evidence type="ECO:0000256" key="8">
    <source>
        <dbReference type="ARBA" id="ARBA00037071"/>
    </source>
</evidence>
<keyword evidence="6" id="KW-0143">Chaperone</keyword>
<evidence type="ECO:0000256" key="3">
    <source>
        <dbReference type="ARBA" id="ARBA00006577"/>
    </source>
</evidence>
<comment type="similarity">
    <text evidence="3 10">Belongs to the FKBP-type PPIase family.</text>
</comment>
<dbReference type="InterPro" id="IPR046357">
    <property type="entry name" value="PPIase_dom_sf"/>
</dbReference>
<keyword evidence="7 9" id="KW-0413">Isomerase</keyword>